<organism evidence="1 2">
    <name type="scientific">Albugo candida</name>
    <dbReference type="NCBI Taxonomy" id="65357"/>
    <lineage>
        <taxon>Eukaryota</taxon>
        <taxon>Sar</taxon>
        <taxon>Stramenopiles</taxon>
        <taxon>Oomycota</taxon>
        <taxon>Peronosporomycetes</taxon>
        <taxon>Albuginales</taxon>
        <taxon>Albuginaceae</taxon>
        <taxon>Albugo</taxon>
    </lineage>
</organism>
<proteinExistence type="predicted"/>
<dbReference type="Proteomes" id="UP000053237">
    <property type="component" value="Unassembled WGS sequence"/>
</dbReference>
<keyword evidence="2" id="KW-1185">Reference proteome</keyword>
<dbReference type="InParanoid" id="A0A024FTR4"/>
<protein>
    <submittedName>
        <fullName evidence="1">Uncharacterized protein</fullName>
    </submittedName>
</protein>
<gene>
    <name evidence="1" type="ORF">BN9_051090</name>
</gene>
<comment type="caution">
    <text evidence="1">The sequence shown here is derived from an EMBL/GenBank/DDBJ whole genome shotgun (WGS) entry which is preliminary data.</text>
</comment>
<evidence type="ECO:0000313" key="1">
    <source>
        <dbReference type="EMBL" id="CCI10049.1"/>
    </source>
</evidence>
<sequence length="96" mass="11459">MEHTYFETSDVRFQNWWLLDELMHAIDEIRCLIRVDCFLSDGWRGRRLPPDTSAEMESGLLHSSSPAKRIWHRDKSHYNHTCAVYLTNRRFFISSA</sequence>
<dbReference type="AlphaFoldDB" id="A0A024FTR4"/>
<name>A0A024FTR4_9STRA</name>
<accession>A0A024FTR4</accession>
<evidence type="ECO:0000313" key="2">
    <source>
        <dbReference type="Proteomes" id="UP000053237"/>
    </source>
</evidence>
<reference evidence="1 2" key="1">
    <citation type="submission" date="2012-05" db="EMBL/GenBank/DDBJ databases">
        <title>Recombination and specialization in a pathogen metapopulation.</title>
        <authorList>
            <person name="Gardiner A."/>
            <person name="Kemen E."/>
            <person name="Schultz-Larsen T."/>
            <person name="MacLean D."/>
            <person name="Van Oosterhout C."/>
            <person name="Jones J.D.G."/>
        </authorList>
    </citation>
    <scope>NUCLEOTIDE SEQUENCE [LARGE SCALE GENOMIC DNA]</scope>
    <source>
        <strain evidence="1 2">Ac Nc2</strain>
    </source>
</reference>
<dbReference type="EMBL" id="CAIX01000067">
    <property type="protein sequence ID" value="CCI10049.1"/>
    <property type="molecule type" value="Genomic_DNA"/>
</dbReference>